<feature type="chain" id="PRO_5042983796" evidence="1">
    <location>
        <begin position="44"/>
        <end position="107"/>
    </location>
</feature>
<dbReference type="Proteomes" id="UP001367508">
    <property type="component" value="Unassembled WGS sequence"/>
</dbReference>
<reference evidence="2 3" key="1">
    <citation type="submission" date="2024-01" db="EMBL/GenBank/DDBJ databases">
        <title>The genomes of 5 underutilized Papilionoideae crops provide insights into root nodulation and disease resistanc.</title>
        <authorList>
            <person name="Jiang F."/>
        </authorList>
    </citation>
    <scope>NUCLEOTIDE SEQUENCE [LARGE SCALE GENOMIC DNA]</scope>
    <source>
        <strain evidence="2">LVBAO_FW01</strain>
        <tissue evidence="2">Leaves</tissue>
    </source>
</reference>
<gene>
    <name evidence="2" type="ORF">VNO77_05544</name>
</gene>
<sequence length="107" mass="11931">MLVSSSQLMHVMLATVLPSCVALPRVKRKTLMVMILMPWCVLAEPHVSEGVELPMCSKSITTLCLLLQMSLFSPIVNILTKTYLCERRTAQATVRGLRTYLGSSFPF</sequence>
<comment type="caution">
    <text evidence="2">The sequence shown here is derived from an EMBL/GenBank/DDBJ whole genome shotgun (WGS) entry which is preliminary data.</text>
</comment>
<accession>A0AAN9MZ97</accession>
<dbReference type="EMBL" id="JAYMYQ010000001">
    <property type="protein sequence ID" value="KAK7363402.1"/>
    <property type="molecule type" value="Genomic_DNA"/>
</dbReference>
<keyword evidence="3" id="KW-1185">Reference proteome</keyword>
<dbReference type="AlphaFoldDB" id="A0AAN9MZ97"/>
<evidence type="ECO:0000313" key="2">
    <source>
        <dbReference type="EMBL" id="KAK7363402.1"/>
    </source>
</evidence>
<organism evidence="2 3">
    <name type="scientific">Canavalia gladiata</name>
    <name type="common">Sword bean</name>
    <name type="synonym">Dolichos gladiatus</name>
    <dbReference type="NCBI Taxonomy" id="3824"/>
    <lineage>
        <taxon>Eukaryota</taxon>
        <taxon>Viridiplantae</taxon>
        <taxon>Streptophyta</taxon>
        <taxon>Embryophyta</taxon>
        <taxon>Tracheophyta</taxon>
        <taxon>Spermatophyta</taxon>
        <taxon>Magnoliopsida</taxon>
        <taxon>eudicotyledons</taxon>
        <taxon>Gunneridae</taxon>
        <taxon>Pentapetalae</taxon>
        <taxon>rosids</taxon>
        <taxon>fabids</taxon>
        <taxon>Fabales</taxon>
        <taxon>Fabaceae</taxon>
        <taxon>Papilionoideae</taxon>
        <taxon>50 kb inversion clade</taxon>
        <taxon>NPAAA clade</taxon>
        <taxon>indigoferoid/millettioid clade</taxon>
        <taxon>Phaseoleae</taxon>
        <taxon>Canavalia</taxon>
    </lineage>
</organism>
<evidence type="ECO:0000313" key="3">
    <source>
        <dbReference type="Proteomes" id="UP001367508"/>
    </source>
</evidence>
<keyword evidence="1" id="KW-0732">Signal</keyword>
<evidence type="ECO:0000256" key="1">
    <source>
        <dbReference type="SAM" id="SignalP"/>
    </source>
</evidence>
<protein>
    <submittedName>
        <fullName evidence="2">Uncharacterized protein</fullName>
    </submittedName>
</protein>
<proteinExistence type="predicted"/>
<feature type="signal peptide" evidence="1">
    <location>
        <begin position="1"/>
        <end position="43"/>
    </location>
</feature>
<name>A0AAN9MZ97_CANGL</name>